<dbReference type="PANTHER" id="PTHR43479:SF11">
    <property type="entry name" value="ACREF_ENVCD OPERON REPRESSOR-RELATED"/>
    <property type="match status" value="1"/>
</dbReference>
<evidence type="ECO:0000313" key="5">
    <source>
        <dbReference type="EMBL" id="GEQ55287.1"/>
    </source>
</evidence>
<dbReference type="EMBL" id="BKBQ01000041">
    <property type="protein sequence ID" value="GEQ55287.1"/>
    <property type="molecule type" value="Genomic_DNA"/>
</dbReference>
<feature type="DNA-binding region" description="H-T-H motif" evidence="2">
    <location>
        <begin position="33"/>
        <end position="52"/>
    </location>
</feature>
<dbReference type="PANTHER" id="PTHR43479">
    <property type="entry name" value="ACREF/ENVCD OPERON REPRESSOR-RELATED"/>
    <property type="match status" value="1"/>
</dbReference>
<dbReference type="Pfam" id="PF00440">
    <property type="entry name" value="TetR_N"/>
    <property type="match status" value="1"/>
</dbReference>
<keyword evidence="1 2" id="KW-0238">DNA-binding</keyword>
<dbReference type="Gene3D" id="1.10.357.10">
    <property type="entry name" value="Tetracycline Repressor, domain 2"/>
    <property type="match status" value="1"/>
</dbReference>
<dbReference type="PROSITE" id="PS50977">
    <property type="entry name" value="HTH_TETR_2"/>
    <property type="match status" value="1"/>
</dbReference>
<dbReference type="GO" id="GO:0003677">
    <property type="term" value="F:DNA binding"/>
    <property type="evidence" value="ECO:0007669"/>
    <property type="project" value="UniProtKB-UniRule"/>
</dbReference>
<feature type="domain" description="HTH tetR-type" evidence="3">
    <location>
        <begin position="10"/>
        <end position="70"/>
    </location>
</feature>
<dbReference type="InterPro" id="IPR001647">
    <property type="entry name" value="HTH_TetR"/>
</dbReference>
<dbReference type="Proteomes" id="UP000886597">
    <property type="component" value="Unassembled WGS sequence"/>
</dbReference>
<dbReference type="AlphaFoldDB" id="A0AAN4UD81"/>
<evidence type="ECO:0000256" key="1">
    <source>
        <dbReference type="ARBA" id="ARBA00023125"/>
    </source>
</evidence>
<evidence type="ECO:0000313" key="6">
    <source>
        <dbReference type="Proteomes" id="UP000886597"/>
    </source>
</evidence>
<comment type="caution">
    <text evidence="5">The sequence shown here is derived from an EMBL/GenBank/DDBJ whole genome shotgun (WGS) entry which is preliminary data.</text>
</comment>
<evidence type="ECO:0000313" key="4">
    <source>
        <dbReference type="EMBL" id="GEQ50319.1"/>
    </source>
</evidence>
<evidence type="ECO:0000313" key="7">
    <source>
        <dbReference type="Proteomes" id="UP000886607"/>
    </source>
</evidence>
<dbReference type="EMBL" id="BKBO01000043">
    <property type="protein sequence ID" value="GEQ50319.1"/>
    <property type="molecule type" value="Genomic_DNA"/>
</dbReference>
<reference evidence="5" key="1">
    <citation type="submission" date="2019-08" db="EMBL/GenBank/DDBJ databases">
        <authorList>
            <person name="Ishikawa M."/>
            <person name="Suzuki T."/>
            <person name="Matsutani M."/>
        </authorList>
    </citation>
    <scope>NUCLEOTIDE SEQUENCE</scope>
    <source>
        <strain evidence="5">7C1</strain>
        <strain evidence="4">8C4</strain>
    </source>
</reference>
<name>A0AAN4UD81_9ENTE</name>
<sequence>MKNKGNAKAQFSKNLIFQTLMELTEKQPFDKITIQDIANTAMISRQTIYRNFGKKTDILKIGVEQVVARYMENLQMHTDLSFANIAYLLFSTMEDFLPFLRALNKNRLNSLLTDELFQHILLIYPKIKKVLFQQYGEELVTQALLFSFGGFESLLKDWLVSEVRETPEEMKEKFYTFIHLMLDERNQTSDI</sequence>
<dbReference type="InterPro" id="IPR009057">
    <property type="entry name" value="Homeodomain-like_sf"/>
</dbReference>
<reference evidence="5" key="2">
    <citation type="journal article" date="2020" name="Int. Dairy J.">
        <title>Lactic acid bacterial diversity in Brie cheese focusing on salt concentration and pH of isolation medium and characterisation of halophilic and alkaliphilic lactic acid bacterial isolates.</title>
        <authorList>
            <person name="Unno R."/>
            <person name="Matsutani M."/>
            <person name="Suzuki T."/>
            <person name="Kodama K."/>
            <person name="Matsushita H."/>
            <person name="Yamasato K."/>
            <person name="Koizumi Y."/>
            <person name="Ishikawa M."/>
        </authorList>
    </citation>
    <scope>NUCLEOTIDE SEQUENCE</scope>
    <source>
        <strain evidence="5">7C1</strain>
        <strain evidence="4">8C4</strain>
    </source>
</reference>
<evidence type="ECO:0000259" key="3">
    <source>
        <dbReference type="PROSITE" id="PS50977"/>
    </source>
</evidence>
<accession>A0AAN4UD81</accession>
<dbReference type="SUPFAM" id="SSF46689">
    <property type="entry name" value="Homeodomain-like"/>
    <property type="match status" value="1"/>
</dbReference>
<dbReference type="RefSeq" id="WP_202584424.1">
    <property type="nucleotide sequence ID" value="NZ_BKBO01000043.1"/>
</dbReference>
<dbReference type="Proteomes" id="UP000886607">
    <property type="component" value="Unassembled WGS sequence"/>
</dbReference>
<evidence type="ECO:0000256" key="2">
    <source>
        <dbReference type="PROSITE-ProRule" id="PRU00335"/>
    </source>
</evidence>
<protein>
    <recommendedName>
        <fullName evidence="3">HTH tetR-type domain-containing protein</fullName>
    </recommendedName>
</protein>
<proteinExistence type="predicted"/>
<keyword evidence="7" id="KW-1185">Reference proteome</keyword>
<organism evidence="5 6">
    <name type="scientific">Tetragenococcus koreensis</name>
    <dbReference type="NCBI Taxonomy" id="290335"/>
    <lineage>
        <taxon>Bacteria</taxon>
        <taxon>Bacillati</taxon>
        <taxon>Bacillota</taxon>
        <taxon>Bacilli</taxon>
        <taxon>Lactobacillales</taxon>
        <taxon>Enterococcaceae</taxon>
        <taxon>Tetragenococcus</taxon>
    </lineage>
</organism>
<dbReference type="InterPro" id="IPR050624">
    <property type="entry name" value="HTH-type_Tx_Regulator"/>
</dbReference>
<gene>
    <name evidence="4" type="ORF">TK11N_21710</name>
    <name evidence="5" type="ORF">TK2N_21310</name>
</gene>